<evidence type="ECO:0000256" key="2">
    <source>
        <dbReference type="ARBA" id="ARBA00022737"/>
    </source>
</evidence>
<keyword evidence="1" id="KW-0479">Metal-binding</keyword>
<dbReference type="InterPro" id="IPR039647">
    <property type="entry name" value="EF_hand_pair_protein_CML-like"/>
</dbReference>
<keyword evidence="7" id="KW-1185">Reference proteome</keyword>
<name>A0A4Y7KUX3_PAPSO</name>
<evidence type="ECO:0000313" key="7">
    <source>
        <dbReference type="Proteomes" id="UP000316621"/>
    </source>
</evidence>
<feature type="compositionally biased region" description="Polar residues" evidence="4">
    <location>
        <begin position="47"/>
        <end position="56"/>
    </location>
</feature>
<evidence type="ECO:0000313" key="6">
    <source>
        <dbReference type="EMBL" id="RZC75968.1"/>
    </source>
</evidence>
<dbReference type="InterPro" id="IPR011992">
    <property type="entry name" value="EF-hand-dom_pair"/>
</dbReference>
<feature type="domain" description="EF-hand" evidence="5">
    <location>
        <begin position="114"/>
        <end position="149"/>
    </location>
</feature>
<feature type="domain" description="EF-hand" evidence="5">
    <location>
        <begin position="78"/>
        <end position="113"/>
    </location>
</feature>
<dbReference type="OrthoDB" id="26525at2759"/>
<gene>
    <name evidence="6" type="ORF">C5167_000898</name>
</gene>
<dbReference type="PROSITE" id="PS00018">
    <property type="entry name" value="EF_HAND_1"/>
    <property type="match status" value="3"/>
</dbReference>
<evidence type="ECO:0000256" key="1">
    <source>
        <dbReference type="ARBA" id="ARBA00022723"/>
    </source>
</evidence>
<accession>A0A4Y7KUX3</accession>
<evidence type="ECO:0000259" key="5">
    <source>
        <dbReference type="PROSITE" id="PS50222"/>
    </source>
</evidence>
<dbReference type="SUPFAM" id="SSF47473">
    <property type="entry name" value="EF-hand"/>
    <property type="match status" value="1"/>
</dbReference>
<feature type="compositionally biased region" description="Low complexity" evidence="4">
    <location>
        <begin position="29"/>
        <end position="46"/>
    </location>
</feature>
<dbReference type="InterPro" id="IPR018247">
    <property type="entry name" value="EF_Hand_1_Ca_BS"/>
</dbReference>
<reference evidence="6 7" key="1">
    <citation type="journal article" date="2018" name="Science">
        <title>The opium poppy genome and morphinan production.</title>
        <authorList>
            <person name="Guo L."/>
            <person name="Winzer T."/>
            <person name="Yang X."/>
            <person name="Li Y."/>
            <person name="Ning Z."/>
            <person name="He Z."/>
            <person name="Teodor R."/>
            <person name="Lu Y."/>
            <person name="Bowser T.A."/>
            <person name="Graham I.A."/>
            <person name="Ye K."/>
        </authorList>
    </citation>
    <scope>NUCLEOTIDE SEQUENCE [LARGE SCALE GENOMIC DNA]</scope>
    <source>
        <strain evidence="7">cv. HN1</strain>
        <tissue evidence="6">Leaves</tissue>
    </source>
</reference>
<feature type="domain" description="EF-hand" evidence="5">
    <location>
        <begin position="204"/>
        <end position="234"/>
    </location>
</feature>
<dbReference type="EMBL" id="CM010723">
    <property type="protein sequence ID" value="RZC75968.1"/>
    <property type="molecule type" value="Genomic_DNA"/>
</dbReference>
<proteinExistence type="predicted"/>
<dbReference type="Pfam" id="PF13833">
    <property type="entry name" value="EF-hand_8"/>
    <property type="match status" value="1"/>
</dbReference>
<dbReference type="OMA" id="FEMYELE"/>
<dbReference type="Gene3D" id="1.10.238.10">
    <property type="entry name" value="EF-hand"/>
    <property type="match status" value="2"/>
</dbReference>
<dbReference type="Gramene" id="RZC75968">
    <property type="protein sequence ID" value="RZC75968"/>
    <property type="gene ID" value="C5167_000898"/>
</dbReference>
<keyword evidence="3" id="KW-0106">Calcium</keyword>
<dbReference type="SMART" id="SM00054">
    <property type="entry name" value="EFh"/>
    <property type="match status" value="3"/>
</dbReference>
<dbReference type="FunFam" id="1.10.238.10:FF:000003">
    <property type="entry name" value="Calmodulin A"/>
    <property type="match status" value="1"/>
</dbReference>
<dbReference type="InterPro" id="IPR002048">
    <property type="entry name" value="EF_hand_dom"/>
</dbReference>
<sequence>MASAEVPKQSAKWLSSSSSRFKTKNLKLSSIPSRLKRSFSSSSSSSLGTPRNTTTPPLSPLRDNILSAKERNGRINSNKEDRFKEVFRYFDGDGDGKISSLELRSYFESIGEYLSHDEVQSVINDLDSDGDGLLGFQDFMVLMMKQPSSPPSSNGASGSSTSVVVDDNVEDLKMAFEMYEAEKGCGCITPKSLQRMLNRLGEDKSYQQCVSMIQCFDLDKNGTLDFHEFHQMMV</sequence>
<feature type="region of interest" description="Disordered" evidence="4">
    <location>
        <begin position="1"/>
        <end position="73"/>
    </location>
</feature>
<evidence type="ECO:0000256" key="3">
    <source>
        <dbReference type="ARBA" id="ARBA00022837"/>
    </source>
</evidence>
<evidence type="ECO:0000256" key="4">
    <source>
        <dbReference type="SAM" id="MobiDB-lite"/>
    </source>
</evidence>
<dbReference type="PROSITE" id="PS50222">
    <property type="entry name" value="EF_HAND_2"/>
    <property type="match status" value="3"/>
</dbReference>
<dbReference type="Pfam" id="PF13499">
    <property type="entry name" value="EF-hand_7"/>
    <property type="match status" value="1"/>
</dbReference>
<dbReference type="Proteomes" id="UP000316621">
    <property type="component" value="Chromosome 9"/>
</dbReference>
<dbReference type="CDD" id="cd00051">
    <property type="entry name" value="EFh"/>
    <property type="match status" value="2"/>
</dbReference>
<dbReference type="STRING" id="3469.A0A4Y7KUX3"/>
<dbReference type="AlphaFoldDB" id="A0A4Y7KUX3"/>
<dbReference type="GO" id="GO:0005509">
    <property type="term" value="F:calcium ion binding"/>
    <property type="evidence" value="ECO:0007669"/>
    <property type="project" value="InterPro"/>
</dbReference>
<dbReference type="PANTHER" id="PTHR10891">
    <property type="entry name" value="EF-HAND CALCIUM-BINDING DOMAIN CONTAINING PROTEIN"/>
    <property type="match status" value="1"/>
</dbReference>
<organism evidence="6 7">
    <name type="scientific">Papaver somniferum</name>
    <name type="common">Opium poppy</name>
    <dbReference type="NCBI Taxonomy" id="3469"/>
    <lineage>
        <taxon>Eukaryota</taxon>
        <taxon>Viridiplantae</taxon>
        <taxon>Streptophyta</taxon>
        <taxon>Embryophyta</taxon>
        <taxon>Tracheophyta</taxon>
        <taxon>Spermatophyta</taxon>
        <taxon>Magnoliopsida</taxon>
        <taxon>Ranunculales</taxon>
        <taxon>Papaveraceae</taxon>
        <taxon>Papaveroideae</taxon>
        <taxon>Papaver</taxon>
    </lineage>
</organism>
<protein>
    <recommendedName>
        <fullName evidence="5">EF-hand domain-containing protein</fullName>
    </recommendedName>
</protein>
<keyword evidence="2" id="KW-0677">Repeat</keyword>